<evidence type="ECO:0000256" key="2">
    <source>
        <dbReference type="SAM" id="Phobius"/>
    </source>
</evidence>
<evidence type="ECO:0000313" key="4">
    <source>
        <dbReference type="Proteomes" id="UP000314294"/>
    </source>
</evidence>
<gene>
    <name evidence="3" type="ORF">EYF80_065810</name>
</gene>
<keyword evidence="2" id="KW-0472">Membrane</keyword>
<feature type="region of interest" description="Disordered" evidence="1">
    <location>
        <begin position="1"/>
        <end position="60"/>
    </location>
</feature>
<feature type="transmembrane region" description="Helical" evidence="2">
    <location>
        <begin position="113"/>
        <end position="132"/>
    </location>
</feature>
<dbReference type="AlphaFoldDB" id="A0A4Z2E557"/>
<sequence>MEPLTGDSAAPQSVKDPNPGMAGYGQAGRAAPSHGGFRQPANRQAGGRHQVKYLREGARSPSSSLVLLVEGPAPSSSLVLFEEDSRPDAASSSGRWKKGGAAPRKGMGEDGRAAGVVLAVPVVLLSLVVIIWDLGTPPSATPPTPRHGLTHKCNPSLTSITFVV</sequence>
<protein>
    <submittedName>
        <fullName evidence="3">Uncharacterized protein</fullName>
    </submittedName>
</protein>
<keyword evidence="2" id="KW-0812">Transmembrane</keyword>
<keyword evidence="4" id="KW-1185">Reference proteome</keyword>
<organism evidence="3 4">
    <name type="scientific">Liparis tanakae</name>
    <name type="common">Tanaka's snailfish</name>
    <dbReference type="NCBI Taxonomy" id="230148"/>
    <lineage>
        <taxon>Eukaryota</taxon>
        <taxon>Metazoa</taxon>
        <taxon>Chordata</taxon>
        <taxon>Craniata</taxon>
        <taxon>Vertebrata</taxon>
        <taxon>Euteleostomi</taxon>
        <taxon>Actinopterygii</taxon>
        <taxon>Neopterygii</taxon>
        <taxon>Teleostei</taxon>
        <taxon>Neoteleostei</taxon>
        <taxon>Acanthomorphata</taxon>
        <taxon>Eupercaria</taxon>
        <taxon>Perciformes</taxon>
        <taxon>Cottioidei</taxon>
        <taxon>Cottales</taxon>
        <taxon>Liparidae</taxon>
        <taxon>Liparis</taxon>
    </lineage>
</organism>
<dbReference type="Proteomes" id="UP000314294">
    <property type="component" value="Unassembled WGS sequence"/>
</dbReference>
<comment type="caution">
    <text evidence="3">The sequence shown here is derived from an EMBL/GenBank/DDBJ whole genome shotgun (WGS) entry which is preliminary data.</text>
</comment>
<keyword evidence="2" id="KW-1133">Transmembrane helix</keyword>
<name>A0A4Z2E557_9TELE</name>
<reference evidence="3 4" key="1">
    <citation type="submission" date="2019-03" db="EMBL/GenBank/DDBJ databases">
        <title>First draft genome of Liparis tanakae, snailfish: a comprehensive survey of snailfish specific genes.</title>
        <authorList>
            <person name="Kim W."/>
            <person name="Song I."/>
            <person name="Jeong J.-H."/>
            <person name="Kim D."/>
            <person name="Kim S."/>
            <person name="Ryu S."/>
            <person name="Song J.Y."/>
            <person name="Lee S.K."/>
        </authorList>
    </citation>
    <scope>NUCLEOTIDE SEQUENCE [LARGE SCALE GENOMIC DNA]</scope>
    <source>
        <tissue evidence="3">Muscle</tissue>
    </source>
</reference>
<evidence type="ECO:0000256" key="1">
    <source>
        <dbReference type="SAM" id="MobiDB-lite"/>
    </source>
</evidence>
<accession>A0A4Z2E557</accession>
<feature type="region of interest" description="Disordered" evidence="1">
    <location>
        <begin position="79"/>
        <end position="107"/>
    </location>
</feature>
<dbReference type="OrthoDB" id="8877610at2759"/>
<dbReference type="EMBL" id="SRLO01016517">
    <property type="protein sequence ID" value="TNN24066.1"/>
    <property type="molecule type" value="Genomic_DNA"/>
</dbReference>
<evidence type="ECO:0000313" key="3">
    <source>
        <dbReference type="EMBL" id="TNN24066.1"/>
    </source>
</evidence>
<proteinExistence type="predicted"/>